<dbReference type="SUPFAM" id="SSF53098">
    <property type="entry name" value="Ribonuclease H-like"/>
    <property type="match status" value="1"/>
</dbReference>
<gene>
    <name evidence="3" type="ORF">SO802_022007</name>
</gene>
<dbReference type="InterPro" id="IPR053151">
    <property type="entry name" value="RNase_H-like"/>
</dbReference>
<evidence type="ECO:0000313" key="4">
    <source>
        <dbReference type="Proteomes" id="UP001459277"/>
    </source>
</evidence>
<dbReference type="PANTHER" id="PTHR47723">
    <property type="entry name" value="OS05G0353850 PROTEIN"/>
    <property type="match status" value="1"/>
</dbReference>
<feature type="domain" description="RNase H type-1" evidence="2">
    <location>
        <begin position="98"/>
        <end position="228"/>
    </location>
</feature>
<dbReference type="CDD" id="cd06222">
    <property type="entry name" value="RNase_H_like"/>
    <property type="match status" value="1"/>
</dbReference>
<evidence type="ECO:0000313" key="3">
    <source>
        <dbReference type="EMBL" id="KAK9997321.1"/>
    </source>
</evidence>
<dbReference type="Gene3D" id="3.30.420.10">
    <property type="entry name" value="Ribonuclease H-like superfamily/Ribonuclease H"/>
    <property type="match status" value="1"/>
</dbReference>
<dbReference type="GO" id="GO:0003676">
    <property type="term" value="F:nucleic acid binding"/>
    <property type="evidence" value="ECO:0007669"/>
    <property type="project" value="InterPro"/>
</dbReference>
<dbReference type="GO" id="GO:0004523">
    <property type="term" value="F:RNA-DNA hybrid ribonuclease activity"/>
    <property type="evidence" value="ECO:0007669"/>
    <property type="project" value="InterPro"/>
</dbReference>
<proteinExistence type="predicted"/>
<dbReference type="EMBL" id="JAZDWU010000007">
    <property type="protein sequence ID" value="KAK9997321.1"/>
    <property type="molecule type" value="Genomic_DNA"/>
</dbReference>
<dbReference type="InterPro" id="IPR044730">
    <property type="entry name" value="RNase_H-like_dom_plant"/>
</dbReference>
<comment type="caution">
    <text evidence="3">The sequence shown here is derived from an EMBL/GenBank/DDBJ whole genome shotgun (WGS) entry which is preliminary data.</text>
</comment>
<dbReference type="InterPro" id="IPR012337">
    <property type="entry name" value="RNaseH-like_sf"/>
</dbReference>
<dbReference type="InterPro" id="IPR002156">
    <property type="entry name" value="RNaseH_domain"/>
</dbReference>
<name>A0AAW2CGJ9_9ROSI</name>
<reference evidence="3 4" key="1">
    <citation type="submission" date="2024-01" db="EMBL/GenBank/DDBJ databases">
        <title>A telomere-to-telomere, gap-free genome of sweet tea (Lithocarpus litseifolius).</title>
        <authorList>
            <person name="Zhou J."/>
        </authorList>
    </citation>
    <scope>NUCLEOTIDE SEQUENCE [LARGE SCALE GENOMIC DNA]</scope>
    <source>
        <strain evidence="3">Zhou-2022a</strain>
        <tissue evidence="3">Leaf</tissue>
    </source>
</reference>
<evidence type="ECO:0000259" key="2">
    <source>
        <dbReference type="PROSITE" id="PS50879"/>
    </source>
</evidence>
<dbReference type="Proteomes" id="UP001459277">
    <property type="component" value="Unassembled WGS sequence"/>
</dbReference>
<dbReference type="Pfam" id="PF13456">
    <property type="entry name" value="RVT_3"/>
    <property type="match status" value="1"/>
</dbReference>
<organism evidence="3 4">
    <name type="scientific">Lithocarpus litseifolius</name>
    <dbReference type="NCBI Taxonomy" id="425828"/>
    <lineage>
        <taxon>Eukaryota</taxon>
        <taxon>Viridiplantae</taxon>
        <taxon>Streptophyta</taxon>
        <taxon>Embryophyta</taxon>
        <taxon>Tracheophyta</taxon>
        <taxon>Spermatophyta</taxon>
        <taxon>Magnoliopsida</taxon>
        <taxon>eudicotyledons</taxon>
        <taxon>Gunneridae</taxon>
        <taxon>Pentapetalae</taxon>
        <taxon>rosids</taxon>
        <taxon>fabids</taxon>
        <taxon>Fagales</taxon>
        <taxon>Fagaceae</taxon>
        <taxon>Lithocarpus</taxon>
    </lineage>
</organism>
<accession>A0AAW2CGJ9</accession>
<dbReference type="PANTHER" id="PTHR47723:SF19">
    <property type="entry name" value="POLYNUCLEOTIDYL TRANSFERASE, RIBONUCLEASE H-LIKE SUPERFAMILY PROTEIN"/>
    <property type="match status" value="1"/>
</dbReference>
<keyword evidence="1" id="KW-0812">Transmembrane</keyword>
<sequence length="269" mass="30134">MGVLSSDFFSLDLCSWLENNYKTTSASNHLQISWSVIFAVGIWALWNHRNRVVFKNMPSSQAIHRDVIHRAVEYALVAQSTITKQPRIARNIRWERPNRGWYKLNTDGSSLGNPSMASGGGILRSESGTWIKAFTRKIGIATSFVAELWALRDGLNMCLNMQISALEIDLDAKVVANLMCNAETLKIDNASIVADCRLLISQFPQVKVSHCYREANRCADALARLACSQVPDFMYINSPPPCILNAFLFDLYGLSQMRFCPPSNVFGSF</sequence>
<protein>
    <recommendedName>
        <fullName evidence="2">RNase H type-1 domain-containing protein</fullName>
    </recommendedName>
</protein>
<evidence type="ECO:0000256" key="1">
    <source>
        <dbReference type="SAM" id="Phobius"/>
    </source>
</evidence>
<keyword evidence="1" id="KW-0472">Membrane</keyword>
<keyword evidence="4" id="KW-1185">Reference proteome</keyword>
<dbReference type="PROSITE" id="PS50879">
    <property type="entry name" value="RNASE_H_1"/>
    <property type="match status" value="1"/>
</dbReference>
<feature type="transmembrane region" description="Helical" evidence="1">
    <location>
        <begin position="29"/>
        <end position="46"/>
    </location>
</feature>
<dbReference type="InterPro" id="IPR036397">
    <property type="entry name" value="RNaseH_sf"/>
</dbReference>
<dbReference type="AlphaFoldDB" id="A0AAW2CGJ9"/>
<keyword evidence="1" id="KW-1133">Transmembrane helix</keyword>